<evidence type="ECO:0000313" key="16">
    <source>
        <dbReference type="Proteomes" id="UP000694419"/>
    </source>
</evidence>
<evidence type="ECO:0000256" key="13">
    <source>
        <dbReference type="RuleBase" id="RU363081"/>
    </source>
</evidence>
<dbReference type="GO" id="GO:0007219">
    <property type="term" value="P:Notch signaling pathway"/>
    <property type="evidence" value="ECO:0007669"/>
    <property type="project" value="UniProtKB-KW"/>
</dbReference>
<reference evidence="15" key="1">
    <citation type="submission" date="2025-08" db="UniProtKB">
        <authorList>
            <consortium name="Ensembl"/>
        </authorList>
    </citation>
    <scope>IDENTIFICATION</scope>
</reference>
<evidence type="ECO:0000256" key="12">
    <source>
        <dbReference type="ARBA" id="ARBA00053732"/>
    </source>
</evidence>
<dbReference type="GO" id="GO:0006915">
    <property type="term" value="P:apoptotic process"/>
    <property type="evidence" value="ECO:0007669"/>
    <property type="project" value="UniProtKB-KW"/>
</dbReference>
<dbReference type="SUPFAM" id="SSF110857">
    <property type="entry name" value="Gamma-glutamyl cyclotransferase-like"/>
    <property type="match status" value="1"/>
</dbReference>
<dbReference type="GO" id="GO:0005794">
    <property type="term" value="C:Golgi apparatus"/>
    <property type="evidence" value="ECO:0007669"/>
    <property type="project" value="UniProtKB-SubCell"/>
</dbReference>
<dbReference type="Gene3D" id="3.10.490.10">
    <property type="entry name" value="Gamma-glutamyl cyclotransferase-like"/>
    <property type="match status" value="1"/>
</dbReference>
<comment type="catalytic activity">
    <reaction evidence="11 13">
        <text>glutathione = L-cysteinylglycine + 5-oxo-L-proline</text>
        <dbReference type="Rhea" id="RHEA:47724"/>
        <dbReference type="ChEBI" id="CHEBI:57925"/>
        <dbReference type="ChEBI" id="CHEBI:58402"/>
        <dbReference type="ChEBI" id="CHEBI:61694"/>
        <dbReference type="EC" id="4.3.2.7"/>
    </reaction>
</comment>
<evidence type="ECO:0000256" key="10">
    <source>
        <dbReference type="ARBA" id="ARBA00023239"/>
    </source>
</evidence>
<evidence type="ECO:0000256" key="6">
    <source>
        <dbReference type="ARBA" id="ARBA00022902"/>
    </source>
</evidence>
<evidence type="ECO:0000256" key="14">
    <source>
        <dbReference type="SAM" id="MobiDB-lite"/>
    </source>
</evidence>
<dbReference type="FunFam" id="3.10.490.10:FF:000005">
    <property type="entry name" value="Gamma-glutamylcyclotransferase"/>
    <property type="match status" value="1"/>
</dbReference>
<feature type="compositionally biased region" description="Pro residues" evidence="14">
    <location>
        <begin position="15"/>
        <end position="34"/>
    </location>
</feature>
<dbReference type="Proteomes" id="UP000694419">
    <property type="component" value="Unplaced"/>
</dbReference>
<evidence type="ECO:0000256" key="4">
    <source>
        <dbReference type="ARBA" id="ARBA00022490"/>
    </source>
</evidence>
<accession>A0A8C3KJ28</accession>
<evidence type="ECO:0000256" key="1">
    <source>
        <dbReference type="ARBA" id="ARBA00004514"/>
    </source>
</evidence>
<dbReference type="GO" id="GO:0006986">
    <property type="term" value="P:response to unfolded protein"/>
    <property type="evidence" value="ECO:0007669"/>
    <property type="project" value="UniProtKB-KW"/>
</dbReference>
<dbReference type="Ensembl" id="ENSCPGT00000026011.1">
    <property type="protein sequence ID" value="ENSCPGP00000023807.1"/>
    <property type="gene ID" value="ENSCPGG00000016461.1"/>
</dbReference>
<dbReference type="GO" id="GO:0006751">
    <property type="term" value="P:glutathione catabolic process"/>
    <property type="evidence" value="ECO:0007669"/>
    <property type="project" value="UniProtKB-UniRule"/>
</dbReference>
<organism evidence="15 16">
    <name type="scientific">Calidris pygmaea</name>
    <name type="common">Spoon-billed sandpiper</name>
    <dbReference type="NCBI Taxonomy" id="425635"/>
    <lineage>
        <taxon>Eukaryota</taxon>
        <taxon>Metazoa</taxon>
        <taxon>Chordata</taxon>
        <taxon>Craniata</taxon>
        <taxon>Vertebrata</taxon>
        <taxon>Euteleostomi</taxon>
        <taxon>Archelosauria</taxon>
        <taxon>Archosauria</taxon>
        <taxon>Dinosauria</taxon>
        <taxon>Saurischia</taxon>
        <taxon>Theropoda</taxon>
        <taxon>Coelurosauria</taxon>
        <taxon>Aves</taxon>
        <taxon>Neognathae</taxon>
        <taxon>Neoaves</taxon>
        <taxon>Charadriiformes</taxon>
        <taxon>Scolopacidae</taxon>
        <taxon>Calidris</taxon>
    </lineage>
</organism>
<dbReference type="GO" id="GO:0007399">
    <property type="term" value="P:nervous system development"/>
    <property type="evidence" value="ECO:0007669"/>
    <property type="project" value="UniProtKB-KW"/>
</dbReference>
<evidence type="ECO:0000256" key="5">
    <source>
        <dbReference type="ARBA" id="ARBA00022703"/>
    </source>
</evidence>
<comment type="subcellular location">
    <subcellularLocation>
        <location evidence="1">Cytoplasm</location>
        <location evidence="1">Cytosol</location>
    </subcellularLocation>
    <subcellularLocation>
        <location evidence="2">Golgi apparatus</location>
        <location evidence="2">trans-Golgi network</location>
    </subcellularLocation>
</comment>
<keyword evidence="5" id="KW-0053">Apoptosis</keyword>
<keyword evidence="10 13" id="KW-0456">Lyase</keyword>
<feature type="compositionally biased region" description="Basic and acidic residues" evidence="14">
    <location>
        <begin position="1"/>
        <end position="13"/>
    </location>
</feature>
<evidence type="ECO:0000256" key="9">
    <source>
        <dbReference type="ARBA" id="ARBA00023230"/>
    </source>
</evidence>
<dbReference type="InterPro" id="IPR006840">
    <property type="entry name" value="ChaC"/>
</dbReference>
<feature type="region of interest" description="Disordered" evidence="14">
    <location>
        <begin position="1"/>
        <end position="41"/>
    </location>
</feature>
<proteinExistence type="inferred from homology"/>
<dbReference type="InterPro" id="IPR013024">
    <property type="entry name" value="GGCT-like"/>
</dbReference>
<comment type="function">
    <text evidence="12">Catalyzes the cleavage of glutathione into 5-oxo-L-proline and a Cys-Gly dipeptide. Acts specifically on glutathione, but not on other gamma-glutamyl peptides. Glutathione depletion is an important factor for apoptosis initiation and execution. Acts as a pro-apoptotic component of the unfolded protein response pathway by mediating the pro-apoptotic effects of the ATF4-ATF3-DDIT3/CHOP cascade. Negative regulator of Notch signaling pathway involved in embryonic neurogenesis: acts by inhibiting Notch cleavage by furin, maintaining Notch in an immature inactive form, thereby promoting neurogenesis in embryos.</text>
</comment>
<evidence type="ECO:0000256" key="7">
    <source>
        <dbReference type="ARBA" id="ARBA00022976"/>
    </source>
</evidence>
<evidence type="ECO:0000256" key="2">
    <source>
        <dbReference type="ARBA" id="ARBA00004601"/>
    </source>
</evidence>
<evidence type="ECO:0000313" key="15">
    <source>
        <dbReference type="Ensembl" id="ENSCPGP00000023807.1"/>
    </source>
</evidence>
<comment type="similarity">
    <text evidence="3">Belongs to the gamma-glutamylcyclotransferase family. ChaC subfamily.</text>
</comment>
<keyword evidence="8" id="KW-0333">Golgi apparatus</keyword>
<dbReference type="PANTHER" id="PTHR12192">
    <property type="entry name" value="CATION TRANSPORT PROTEIN CHAC-RELATED"/>
    <property type="match status" value="1"/>
</dbReference>
<keyword evidence="4" id="KW-0963">Cytoplasm</keyword>
<evidence type="ECO:0000256" key="8">
    <source>
        <dbReference type="ARBA" id="ARBA00023034"/>
    </source>
</evidence>
<dbReference type="PANTHER" id="PTHR12192:SF26">
    <property type="entry name" value="GLUTATHIONE-SPECIFIC GAMMA-GLUTAMYLCYCLOTRANSFERASE 1"/>
    <property type="match status" value="1"/>
</dbReference>
<sequence>MKRDPQRPEECPGRPELPPPPPPSSPSPLLPSPPGEAEGPEPKSVAPVWIFGYGSLVWRPGFEFTSRKVGFIRGYSRRFWQGDTFHRGSERMPGRVVTLLEDCGACTWGVAYEVRGEQIAASLQYLNMREAVLGGYDTKLVKFHPQEKDAEEPILALVYIATPQNPSYLGPASEEDIAAQIIVSSGCAGHNIEYLLRLADFMRYFCPQAEDKHLFSIEEALISILPCLYYTEESLEETASVPQKSKG</sequence>
<dbReference type="GO" id="GO:0005829">
    <property type="term" value="C:cytosol"/>
    <property type="evidence" value="ECO:0007669"/>
    <property type="project" value="UniProtKB-SubCell"/>
</dbReference>
<dbReference type="InterPro" id="IPR036568">
    <property type="entry name" value="GGCT-like_sf"/>
</dbReference>
<dbReference type="GO" id="GO:0061928">
    <property type="term" value="F:glutathione specific gamma-glutamylcyclotransferase activity"/>
    <property type="evidence" value="ECO:0007669"/>
    <property type="project" value="UniProtKB-EC"/>
</dbReference>
<name>A0A8C3KJ28_9CHAR</name>
<protein>
    <recommendedName>
        <fullName evidence="13">Gamma-glutamylcyclotransferase</fullName>
        <ecNumber evidence="13">4.3.2.7</ecNumber>
    </recommendedName>
</protein>
<evidence type="ECO:0000256" key="11">
    <source>
        <dbReference type="ARBA" id="ARBA00048073"/>
    </source>
</evidence>
<reference evidence="15" key="2">
    <citation type="submission" date="2025-09" db="UniProtKB">
        <authorList>
            <consortium name="Ensembl"/>
        </authorList>
    </citation>
    <scope>IDENTIFICATION</scope>
</reference>
<keyword evidence="9" id="KW-0834">Unfolded protein response</keyword>
<dbReference type="Pfam" id="PF04752">
    <property type="entry name" value="ChaC"/>
    <property type="match status" value="1"/>
</dbReference>
<dbReference type="EC" id="4.3.2.7" evidence="13"/>
<evidence type="ECO:0000256" key="3">
    <source>
        <dbReference type="ARBA" id="ARBA00009662"/>
    </source>
</evidence>
<keyword evidence="16" id="KW-1185">Reference proteome</keyword>
<dbReference type="GO" id="GO:0003839">
    <property type="term" value="F:gamma-glutamylcyclotransferase activity"/>
    <property type="evidence" value="ECO:0007669"/>
    <property type="project" value="UniProtKB-UniRule"/>
</dbReference>
<dbReference type="AlphaFoldDB" id="A0A8C3KJ28"/>
<keyword evidence="7" id="KW-0914">Notch signaling pathway</keyword>
<dbReference type="CDD" id="cd06661">
    <property type="entry name" value="GGCT_like"/>
    <property type="match status" value="1"/>
</dbReference>
<keyword evidence="6" id="KW-0524">Neurogenesis</keyword>